<dbReference type="FunFam" id="3.40.30.10:FF:000013">
    <property type="entry name" value="Blast:Protein SCO1 homolog, mitochondrial"/>
    <property type="match status" value="1"/>
</dbReference>
<evidence type="ECO:0000256" key="1">
    <source>
        <dbReference type="ARBA" id="ARBA00010996"/>
    </source>
</evidence>
<dbReference type="CDD" id="cd02968">
    <property type="entry name" value="SCO"/>
    <property type="match status" value="1"/>
</dbReference>
<accession>A0A2I6S5R0</accession>
<dbReference type="PROSITE" id="PS51352">
    <property type="entry name" value="THIOREDOXIN_2"/>
    <property type="match status" value="1"/>
</dbReference>
<dbReference type="OrthoDB" id="9790194at2"/>
<dbReference type="Pfam" id="PF02630">
    <property type="entry name" value="SCO1-SenC"/>
    <property type="match status" value="1"/>
</dbReference>
<evidence type="ECO:0000256" key="2">
    <source>
        <dbReference type="ARBA" id="ARBA00023008"/>
    </source>
</evidence>
<dbReference type="KEGG" id="atw:C0099_06265"/>
<dbReference type="PANTHER" id="PTHR12151:SF25">
    <property type="entry name" value="LINALOOL DEHYDRATASE_ISOMERASE DOMAIN-CONTAINING PROTEIN"/>
    <property type="match status" value="1"/>
</dbReference>
<evidence type="ECO:0000256" key="5">
    <source>
        <dbReference type="SAM" id="SignalP"/>
    </source>
</evidence>
<dbReference type="InterPro" id="IPR036249">
    <property type="entry name" value="Thioredoxin-like_sf"/>
</dbReference>
<feature type="disulfide bond" description="Redox-active" evidence="4">
    <location>
        <begin position="72"/>
        <end position="76"/>
    </location>
</feature>
<proteinExistence type="inferred from homology"/>
<comment type="similarity">
    <text evidence="1">Belongs to the SCO1/2 family.</text>
</comment>
<feature type="binding site" evidence="3">
    <location>
        <position position="72"/>
    </location>
    <ligand>
        <name>Cu cation</name>
        <dbReference type="ChEBI" id="CHEBI:23378"/>
    </ligand>
</feature>
<dbReference type="RefSeq" id="WP_102246649.1">
    <property type="nucleotide sequence ID" value="NZ_CP025682.1"/>
</dbReference>
<dbReference type="GO" id="GO:0046872">
    <property type="term" value="F:metal ion binding"/>
    <property type="evidence" value="ECO:0007669"/>
    <property type="project" value="UniProtKB-KW"/>
</dbReference>
<dbReference type="AlphaFoldDB" id="A0A2I6S5R0"/>
<protein>
    <submittedName>
        <fullName evidence="7">SCO family protein</fullName>
    </submittedName>
</protein>
<feature type="binding site" evidence="3">
    <location>
        <position position="76"/>
    </location>
    <ligand>
        <name>Cu cation</name>
        <dbReference type="ChEBI" id="CHEBI:23378"/>
    </ligand>
</feature>
<evidence type="ECO:0000259" key="6">
    <source>
        <dbReference type="PROSITE" id="PS51352"/>
    </source>
</evidence>
<evidence type="ECO:0000313" key="8">
    <source>
        <dbReference type="Proteomes" id="UP000242205"/>
    </source>
</evidence>
<feature type="domain" description="Thioredoxin" evidence="6">
    <location>
        <begin position="20"/>
        <end position="196"/>
    </location>
</feature>
<dbReference type="EMBL" id="CP025682">
    <property type="protein sequence ID" value="AUN94581.1"/>
    <property type="molecule type" value="Genomic_DNA"/>
</dbReference>
<organism evidence="7 8">
    <name type="scientific">Pseudazoarcus pumilus</name>
    <dbReference type="NCBI Taxonomy" id="2067960"/>
    <lineage>
        <taxon>Bacteria</taxon>
        <taxon>Pseudomonadati</taxon>
        <taxon>Pseudomonadota</taxon>
        <taxon>Betaproteobacteria</taxon>
        <taxon>Rhodocyclales</taxon>
        <taxon>Zoogloeaceae</taxon>
        <taxon>Pseudazoarcus</taxon>
    </lineage>
</organism>
<keyword evidence="8" id="KW-1185">Reference proteome</keyword>
<dbReference type="InterPro" id="IPR013766">
    <property type="entry name" value="Thioredoxin_domain"/>
</dbReference>
<dbReference type="PROSITE" id="PS51257">
    <property type="entry name" value="PROKAR_LIPOPROTEIN"/>
    <property type="match status" value="1"/>
</dbReference>
<dbReference type="PANTHER" id="PTHR12151">
    <property type="entry name" value="ELECTRON TRANSPORT PROTIN SCO1/SENC FAMILY MEMBER"/>
    <property type="match status" value="1"/>
</dbReference>
<dbReference type="InterPro" id="IPR003782">
    <property type="entry name" value="SCO1/SenC"/>
</dbReference>
<evidence type="ECO:0000256" key="3">
    <source>
        <dbReference type="PIRSR" id="PIRSR603782-1"/>
    </source>
</evidence>
<dbReference type="Proteomes" id="UP000242205">
    <property type="component" value="Chromosome"/>
</dbReference>
<reference evidence="7 8" key="1">
    <citation type="submission" date="2018-01" db="EMBL/GenBank/DDBJ databases">
        <authorList>
            <person name="Fu G.-Y."/>
        </authorList>
    </citation>
    <scope>NUCLEOTIDE SEQUENCE [LARGE SCALE GENOMIC DNA]</scope>
    <source>
        <strain evidence="7 8">SY39</strain>
    </source>
</reference>
<keyword evidence="3" id="KW-0479">Metal-binding</keyword>
<evidence type="ECO:0000256" key="4">
    <source>
        <dbReference type="PIRSR" id="PIRSR603782-2"/>
    </source>
</evidence>
<gene>
    <name evidence="7" type="ORF">C0099_06265</name>
</gene>
<feature type="binding site" evidence="3">
    <location>
        <position position="161"/>
    </location>
    <ligand>
        <name>Cu cation</name>
        <dbReference type="ChEBI" id="CHEBI:23378"/>
    </ligand>
</feature>
<evidence type="ECO:0000313" key="7">
    <source>
        <dbReference type="EMBL" id="AUN94581.1"/>
    </source>
</evidence>
<dbReference type="Gene3D" id="3.40.30.10">
    <property type="entry name" value="Glutaredoxin"/>
    <property type="match status" value="1"/>
</dbReference>
<keyword evidence="2 3" id="KW-0186">Copper</keyword>
<name>A0A2I6S5R0_9RHOO</name>
<sequence length="198" mass="21821">MSRRLFQTLTVAAAALVLAACSGEQPPQFRNTDITGADYGKGFELTDHTGTERSLEDFRGKVVTVFFGFTQCPDVCPSSLATMSDVMRELGADAERVQVLFITVDPERDTQELLANYVPNFDERFLGLRGDAEQTGTVAKEFKVFYQKSGDTSGMNYTIDHSAGTYVFDPEGRLRLYVRHAESAENIAADLKLLLAGN</sequence>
<keyword evidence="5" id="KW-0732">Signal</keyword>
<keyword evidence="4" id="KW-1015">Disulfide bond</keyword>
<dbReference type="SUPFAM" id="SSF52833">
    <property type="entry name" value="Thioredoxin-like"/>
    <property type="match status" value="1"/>
</dbReference>
<feature type="chain" id="PRO_5014460495" evidence="5">
    <location>
        <begin position="20"/>
        <end position="198"/>
    </location>
</feature>
<feature type="signal peptide" evidence="5">
    <location>
        <begin position="1"/>
        <end position="19"/>
    </location>
</feature>